<reference evidence="2 3" key="1">
    <citation type="submission" date="2016-10" db="EMBL/GenBank/DDBJ databases">
        <authorList>
            <person name="de Groot N.N."/>
        </authorList>
    </citation>
    <scope>NUCLEOTIDE SEQUENCE [LARGE SCALE GENOMIC DNA]</scope>
    <source>
        <strain evidence="2 3">DSM 12272</strain>
    </source>
</reference>
<dbReference type="AlphaFoldDB" id="A0A1H0V038"/>
<accession>A0A1H0V038</accession>
<keyword evidence="3" id="KW-1185">Reference proteome</keyword>
<feature type="transmembrane region" description="Helical" evidence="1">
    <location>
        <begin position="198"/>
        <end position="219"/>
    </location>
</feature>
<protein>
    <submittedName>
        <fullName evidence="2">Uncharacterized protein</fullName>
    </submittedName>
</protein>
<keyword evidence="1" id="KW-1133">Transmembrane helix</keyword>
<keyword evidence="1" id="KW-0472">Membrane</keyword>
<evidence type="ECO:0000313" key="3">
    <source>
        <dbReference type="Proteomes" id="UP000198597"/>
    </source>
</evidence>
<evidence type="ECO:0000313" key="2">
    <source>
        <dbReference type="EMBL" id="SDP71807.1"/>
    </source>
</evidence>
<dbReference type="RefSeq" id="WP_243175619.1">
    <property type="nucleotide sequence ID" value="NZ_JAHLDZ010000005.1"/>
</dbReference>
<feature type="transmembrane region" description="Helical" evidence="1">
    <location>
        <begin position="72"/>
        <end position="92"/>
    </location>
</feature>
<gene>
    <name evidence="2" type="ORF">SAMN04488529_11375</name>
</gene>
<sequence length="222" mass="25913">MKQKLIGFIYLCLVLFIIIFILYLFKKNIRSSPKKIKLFMAMALAPLLLRFLVLMCGIIIEKQSIIYMLRPFVFLNFFSNPLLIIGCLFIFLRDEKVKFNINYIFLSILLVGYCSLIMFYKIDININTTFGFVLNIRQMLMPTLVYLIIFGLLTVFTMLFIDKPHSNKFGMRILIVSLIVVILEQVFFIGGIKSFPYPIIGEIFILFSTFKAIETFNVLSKK</sequence>
<evidence type="ECO:0000256" key="1">
    <source>
        <dbReference type="SAM" id="Phobius"/>
    </source>
</evidence>
<dbReference type="EMBL" id="FNJM01000013">
    <property type="protein sequence ID" value="SDP71807.1"/>
    <property type="molecule type" value="Genomic_DNA"/>
</dbReference>
<keyword evidence="1" id="KW-0812">Transmembrane</keyword>
<feature type="transmembrane region" description="Helical" evidence="1">
    <location>
        <begin position="99"/>
        <end position="120"/>
    </location>
</feature>
<organism evidence="2 3">
    <name type="scientific">Clostridium gasigenes</name>
    <dbReference type="NCBI Taxonomy" id="94869"/>
    <lineage>
        <taxon>Bacteria</taxon>
        <taxon>Bacillati</taxon>
        <taxon>Bacillota</taxon>
        <taxon>Clostridia</taxon>
        <taxon>Eubacteriales</taxon>
        <taxon>Clostridiaceae</taxon>
        <taxon>Clostridium</taxon>
    </lineage>
</organism>
<feature type="transmembrane region" description="Helical" evidence="1">
    <location>
        <begin position="140"/>
        <end position="161"/>
    </location>
</feature>
<feature type="transmembrane region" description="Helical" evidence="1">
    <location>
        <begin position="173"/>
        <end position="192"/>
    </location>
</feature>
<name>A0A1H0V038_9CLOT</name>
<proteinExistence type="predicted"/>
<feature type="transmembrane region" description="Helical" evidence="1">
    <location>
        <begin position="38"/>
        <end position="60"/>
    </location>
</feature>
<feature type="transmembrane region" description="Helical" evidence="1">
    <location>
        <begin position="6"/>
        <end position="26"/>
    </location>
</feature>
<dbReference type="Proteomes" id="UP000198597">
    <property type="component" value="Unassembled WGS sequence"/>
</dbReference>
<dbReference type="STRING" id="94869.SAMN04488529_11375"/>